<proteinExistence type="predicted"/>
<sequence>MSTNPDNLLSLERNQLKYLFLATYFDLADTQRLADETKPFIREFVLNNFRVINDDTLLKYLDYLHEIRLKHLVTDRSPNVFKYIKPQFKFICTRHHLSIMKISRGVFLKPNTTIYATNFFVTDDREFSVVMYKLFTGVFKNNRQFINNEMRHVVLGGQDGYVFAPAYIDWSGHQMCQVDNYHANRTFPYRLYLIGEQMAQLFIKENIMFADEPNKRFLLKNFHKGLPMYKCNFEIINSRNFVTRKPNELFDQMQLELNKYSPYIKFIQRDYIYDADFNDDLLELLNEHMTYTSVCKHIETFSDGKELKVNETEIVFDRVSIDRYRKMIIRLYDKTIYPRDISPAYLFVRPEIIQIKDVPNAFYAPKERFLGIIPNNLLFGAKETIDFDFKNLVPYQQSAPPIRVEQLYLIAKKQKIFISSHKFINGSSVYLLIRGDYESISDIKLLKDLTPLVQNAVFQLVINEILKLNQ</sequence>
<keyword evidence="2" id="KW-1185">Reference proteome</keyword>
<reference evidence="1 2" key="1">
    <citation type="journal article" date="2007" name="Virus Genes">
        <title>Genome sequence of Leucania seperata nucleopolyhedrovirus.</title>
        <authorList>
            <person name="Xiao H."/>
            <person name="Qi Y."/>
        </authorList>
    </citation>
    <scope>NUCLEOTIDE SEQUENCE [LARGE SCALE GENOMIC DNA]</scope>
    <source>
        <strain evidence="1 2">AH1</strain>
    </source>
</reference>
<dbReference type="GeneID" id="5176349"/>
<accession>Q0ILA8</accession>
<name>Q0ILA8_NPVLS</name>
<organism evidence="1 2">
    <name type="scientific">Leucania separata nucleopolyhedrovirus</name>
    <name type="common">LsNPV</name>
    <dbReference type="NCBI Taxonomy" id="1307956"/>
    <lineage>
        <taxon>Viruses</taxon>
        <taxon>Viruses incertae sedis</taxon>
        <taxon>Naldaviricetes</taxon>
        <taxon>Lefavirales</taxon>
        <taxon>Baculoviridae</taxon>
        <taxon>Alphabaculovirus</taxon>
        <taxon>Alphabaculovirus leseparatae</taxon>
    </lineage>
</organism>
<evidence type="ECO:0000313" key="1">
    <source>
        <dbReference type="EMBL" id="AAR28775.1"/>
    </source>
</evidence>
<dbReference type="EMBL" id="AY394490">
    <property type="protein sequence ID" value="AAR28775.1"/>
    <property type="molecule type" value="Genomic_DNA"/>
</dbReference>
<dbReference type="OrthoDB" id="4896at10239"/>
<evidence type="ECO:0000313" key="2">
    <source>
        <dbReference type="Proteomes" id="UP000201737"/>
    </source>
</evidence>
<protein>
    <submittedName>
        <fullName evidence="1">ORF11</fullName>
    </submittedName>
</protein>
<dbReference type="InterPro" id="IPR006997">
    <property type="entry name" value="Baculo_Y142"/>
</dbReference>
<reference evidence="1 2" key="2">
    <citation type="journal article" date="2007" name="Virus Res.">
        <title>P13 of Leucania separata multiple nuclear polyhedrosis virus affected the polyhedra and budded virions yields of AcMNPV.</title>
        <authorList>
            <person name="Du E.Q."/>
            <person name="Yan F."/>
            <person name="Jin W.X."/>
            <person name="Lu N."/>
            <person name="Xiao H.Z."/>
            <person name="Lu S.Y."/>
            <person name="Qi Y.P."/>
        </authorList>
    </citation>
    <scope>NUCLEOTIDE SEQUENCE [LARGE SCALE GENOMIC DNA]</scope>
    <source>
        <strain evidence="1 2">AH1</strain>
    </source>
</reference>
<dbReference type="KEGG" id="vg:5176349"/>
<dbReference type="RefSeq" id="YP_758308.1">
    <property type="nucleotide sequence ID" value="NC_008348.1"/>
</dbReference>
<dbReference type="Pfam" id="PF04913">
    <property type="entry name" value="Baculo_Y142"/>
    <property type="match status" value="1"/>
</dbReference>
<organismHost>
    <name type="scientific">Lepidoptera</name>
    <name type="common">moths &amp; butterflies</name>
    <dbReference type="NCBI Taxonomy" id="7088"/>
</organismHost>
<dbReference type="Proteomes" id="UP000201737">
    <property type="component" value="Segment"/>
</dbReference>